<evidence type="ECO:0000313" key="2">
    <source>
        <dbReference type="Proteomes" id="UP000183670"/>
    </source>
</evidence>
<protein>
    <submittedName>
        <fullName evidence="1">Uncharacterized protein</fullName>
    </submittedName>
</protein>
<sequence length="100" mass="12112">MQRRSYLLTVSDGLRSVYCRMITLYVCRKRYHYRKGRMWHISEYDIDKAVIKLRQENADFRRRLKHEMLLPTDIENIICMASVGIIHLELQPQIVKCKKQ</sequence>
<reference evidence="1 2" key="1">
    <citation type="submission" date="2016-10" db="EMBL/GenBank/DDBJ databases">
        <authorList>
            <person name="de Groot N.N."/>
        </authorList>
    </citation>
    <scope>NUCLEOTIDE SEQUENCE [LARGE SCALE GENOMIC DNA]</scope>
    <source>
        <strain evidence="1 2">NLAE-zl-C500</strain>
    </source>
</reference>
<accession>A0A1G6G4E9</accession>
<name>A0A1G6G4E9_BACOV</name>
<dbReference type="AlphaFoldDB" id="A0A1G6G4E9"/>
<proteinExistence type="predicted"/>
<dbReference type="EMBL" id="FMYE01000014">
    <property type="protein sequence ID" value="SDB76868.1"/>
    <property type="molecule type" value="Genomic_DNA"/>
</dbReference>
<organism evidence="1 2">
    <name type="scientific">Bacteroides ovatus</name>
    <dbReference type="NCBI Taxonomy" id="28116"/>
    <lineage>
        <taxon>Bacteria</taxon>
        <taxon>Pseudomonadati</taxon>
        <taxon>Bacteroidota</taxon>
        <taxon>Bacteroidia</taxon>
        <taxon>Bacteroidales</taxon>
        <taxon>Bacteroidaceae</taxon>
        <taxon>Bacteroides</taxon>
    </lineage>
</organism>
<dbReference type="Proteomes" id="UP000183670">
    <property type="component" value="Unassembled WGS sequence"/>
</dbReference>
<evidence type="ECO:0000313" key="1">
    <source>
        <dbReference type="EMBL" id="SDB76868.1"/>
    </source>
</evidence>
<gene>
    <name evidence="1" type="ORF">SAMN05192581_101432</name>
</gene>